<dbReference type="InterPro" id="IPR001887">
    <property type="entry name" value="Barnase"/>
</dbReference>
<reference evidence="10" key="1">
    <citation type="journal article" date="2015" name="Genome Announc.">
        <title>Complete Genome Sequence of Yersinia ruckeri Strain CSF007-82, Etiologic Agent of Red Mouth Disease in Salmonid Fish.</title>
        <authorList>
            <person name="Nelson M.C."/>
            <person name="LaPatra S.E."/>
            <person name="Welch T.J."/>
            <person name="Graf J."/>
        </authorList>
    </citation>
    <scope>NUCLEOTIDE SEQUENCE</scope>
    <source>
        <strain evidence="10">CSF007-82</strain>
    </source>
</reference>
<keyword evidence="5 7" id="KW-0540">Nuclease</keyword>
<feature type="active site" description="Proton acceptor" evidence="8">
    <location>
        <position position="133"/>
    </location>
</feature>
<dbReference type="PRINTS" id="PR00117">
    <property type="entry name" value="BARNASE"/>
</dbReference>
<dbReference type="AlphaFoldDB" id="A0A0A8VKM5"/>
<dbReference type="EMBL" id="LN681231">
    <property type="protein sequence ID" value="CEK28933.1"/>
    <property type="molecule type" value="Genomic_DNA"/>
</dbReference>
<name>A0A0A8VKM5_YERRU</name>
<dbReference type="GO" id="GO:0005576">
    <property type="term" value="C:extracellular region"/>
    <property type="evidence" value="ECO:0007669"/>
    <property type="project" value="UniProtKB-SubCell"/>
</dbReference>
<dbReference type="Gene3D" id="3.10.450.30">
    <property type="entry name" value="Microbial ribonucleases"/>
    <property type="match status" value="1"/>
</dbReference>
<dbReference type="SUPFAM" id="SSF53933">
    <property type="entry name" value="Microbial ribonucleases"/>
    <property type="match status" value="1"/>
</dbReference>
<evidence type="ECO:0000256" key="9">
    <source>
        <dbReference type="SAM" id="MobiDB-lite"/>
    </source>
</evidence>
<feature type="region of interest" description="Disordered" evidence="9">
    <location>
        <begin position="30"/>
        <end position="59"/>
    </location>
</feature>
<evidence type="ECO:0000256" key="7">
    <source>
        <dbReference type="PIRNR" id="PIRNR001013"/>
    </source>
</evidence>
<accession>A0A0A8VKM5</accession>
<keyword evidence="4 7" id="KW-0964">Secreted</keyword>
<dbReference type="InterPro" id="IPR016191">
    <property type="entry name" value="Ribonuclease/ribotoxin"/>
</dbReference>
<sequence length="170" mass="19297">MGEKTMNKRLLGILAVALVFIVAAIQGNERGSTPNNERVATKTNQHTGQSDADSHNQASSIDQLTQHDKVSKYIKQNNELPDFYITKKQAREQGWNPKDGNLCQVLPGKAIGGDRFSNREGILPKADKRIWREADVNYQCGHRGTDRLLYSNDGLIYLTRDHYKHFVRME</sequence>
<dbReference type="EC" id="3.1.27.-" evidence="7"/>
<dbReference type="GO" id="GO:0016787">
    <property type="term" value="F:hydrolase activity"/>
    <property type="evidence" value="ECO:0007669"/>
    <property type="project" value="UniProtKB-KW"/>
</dbReference>
<keyword evidence="7" id="KW-0255">Endonuclease</keyword>
<evidence type="ECO:0000256" key="5">
    <source>
        <dbReference type="ARBA" id="ARBA00022722"/>
    </source>
</evidence>
<evidence type="ECO:0000313" key="10">
    <source>
        <dbReference type="EMBL" id="CEK28933.1"/>
    </source>
</evidence>
<keyword evidence="6 7" id="KW-0378">Hydrolase</keyword>
<dbReference type="Pfam" id="PF00545">
    <property type="entry name" value="Ribonuclease"/>
    <property type="match status" value="1"/>
</dbReference>
<proteinExistence type="inferred from homology"/>
<dbReference type="CDD" id="cd00933">
    <property type="entry name" value="barnase"/>
    <property type="match status" value="1"/>
</dbReference>
<evidence type="ECO:0000256" key="6">
    <source>
        <dbReference type="ARBA" id="ARBA00022801"/>
    </source>
</evidence>
<protein>
    <recommendedName>
        <fullName evidence="3 7">Ribonuclease</fullName>
        <ecNumber evidence="7">3.1.27.-</ecNumber>
    </recommendedName>
</protein>
<comment type="similarity">
    <text evidence="2 7">Belongs to the ribonuclease N1/T1 family.</text>
</comment>
<gene>
    <name evidence="10" type="ORF">CSF007_16055</name>
</gene>
<dbReference type="PIRSF" id="PIRSF001013">
    <property type="entry name" value="Barnase"/>
    <property type="match status" value="1"/>
</dbReference>
<comment type="subcellular location">
    <subcellularLocation>
        <location evidence="1 7">Secreted</location>
    </subcellularLocation>
</comment>
<evidence type="ECO:0000256" key="8">
    <source>
        <dbReference type="PIRSR" id="PIRSR001013-1"/>
    </source>
</evidence>
<dbReference type="GO" id="GO:0004521">
    <property type="term" value="F:RNA endonuclease activity"/>
    <property type="evidence" value="ECO:0007669"/>
    <property type="project" value="UniProtKB-UniRule"/>
</dbReference>
<evidence type="ECO:0000256" key="3">
    <source>
        <dbReference type="ARBA" id="ARBA00022214"/>
    </source>
</evidence>
<dbReference type="GO" id="GO:0003723">
    <property type="term" value="F:RNA binding"/>
    <property type="evidence" value="ECO:0007669"/>
    <property type="project" value="UniProtKB-UniRule"/>
</dbReference>
<evidence type="ECO:0000256" key="2">
    <source>
        <dbReference type="ARBA" id="ARBA00009006"/>
    </source>
</evidence>
<organism evidence="10">
    <name type="scientific">Yersinia ruckeri</name>
    <dbReference type="NCBI Taxonomy" id="29486"/>
    <lineage>
        <taxon>Bacteria</taxon>
        <taxon>Pseudomonadati</taxon>
        <taxon>Pseudomonadota</taxon>
        <taxon>Gammaproteobacteria</taxon>
        <taxon>Enterobacterales</taxon>
        <taxon>Yersiniaceae</taxon>
        <taxon>Yersinia</taxon>
    </lineage>
</organism>
<evidence type="ECO:0000256" key="1">
    <source>
        <dbReference type="ARBA" id="ARBA00004613"/>
    </source>
</evidence>
<evidence type="ECO:0000256" key="4">
    <source>
        <dbReference type="ARBA" id="ARBA00022525"/>
    </source>
</evidence>
<feature type="active site" description="Proton donor" evidence="8">
    <location>
        <position position="162"/>
    </location>
</feature>
<dbReference type="InterPro" id="IPR000026">
    <property type="entry name" value="N1-like"/>
</dbReference>